<keyword evidence="1" id="KW-0812">Transmembrane</keyword>
<sequence>MKKIITIILTMITTFVIGIGMAQADYQITKYQQHITINEDGSALIEKEVHYHFDKQMNGIYLNETLKGAADQKRNYTWGGLKAITISNNGGPFKSVPPMEKSAVIGYVETQHQDEVQEKVYYPIKADKQLVVKYLYQINNLVVNWDDVSELNWLVITNWDVALHDVKVTMSLPHQPSQTLKAWVHNDKGIQGRVAINKAKSQLTVTTDEVARHKRLELRSYFDKMQTPRNQNSQSGQRAKLISNQEAAKTIKAYRALQRVKLFGLVVLPMVTLLLLLAMLGFMYHVRRAIKQGKQASGASQPPVHVYDIPNDLGPAIINARIDYKADVSKVIVATLLDLVAKHKITIAYTQVTDVSHAVYKVINEDGLQNYERTFIRMIFGPSRDNVFQSEFKRQDSAVSDRIRKGVGLFTQQIRNHDETKALINQKRTDYYNNLKISLNGLIGFSGFIIFIANILMANYSGIWQIWLAAVFELIISIAMFGIVYYQNTTVYSVPDGFSEKWAWDGFRLMLHDIANLKDKTVLDVQLWDKLLAYAVIFGEAKKVSQTLKLWAQDENVVVPNLPLYMVYSSFGVDWADNLAQNIQTNSAFESNVSGDGGSFSGGGFSGGGGGGGGAF</sequence>
<keyword evidence="1" id="KW-0472">Membrane</keyword>
<dbReference type="AlphaFoldDB" id="A0A5A5U0F9"/>
<feature type="transmembrane region" description="Helical" evidence="1">
    <location>
        <begin position="437"/>
        <end position="458"/>
    </location>
</feature>
<reference evidence="4 5" key="1">
    <citation type="submission" date="2019-04" db="EMBL/GenBank/DDBJ databases">
        <title>A pseudo-fructophilic Leuconostoc citreum strain F192-5 isolated from peel of satsuma mandarin: the first report for isolation and characterization of strain-dependent fructophilic-like characteristics.</title>
        <authorList>
            <person name="Maeno S."/>
            <person name="Tanizawa Y."/>
            <person name="Kajikawa A."/>
            <person name="Kanesaki Y."/>
            <person name="Kubota E."/>
            <person name="Arita M."/>
            <person name="Leon D."/>
            <person name="Endo A."/>
        </authorList>
    </citation>
    <scope>NUCLEOTIDE SEQUENCE [LARGE SCALE GENOMIC DNA]</scope>
    <source>
        <strain evidence="4 5">F192-5</strain>
    </source>
</reference>
<name>A0A5A5U0F9_LEUCI</name>
<evidence type="ECO:0000259" key="3">
    <source>
        <dbReference type="Pfam" id="PF20990"/>
    </source>
</evidence>
<feature type="transmembrane region" description="Helical" evidence="1">
    <location>
        <begin position="464"/>
        <end position="486"/>
    </location>
</feature>
<dbReference type="Proteomes" id="UP000323274">
    <property type="component" value="Unassembled WGS sequence"/>
</dbReference>
<comment type="caution">
    <text evidence="4">The sequence shown here is derived from an EMBL/GenBank/DDBJ whole genome shotgun (WGS) entry which is preliminary data.</text>
</comment>
<organism evidence="4 5">
    <name type="scientific">Leuconostoc citreum</name>
    <dbReference type="NCBI Taxonomy" id="33964"/>
    <lineage>
        <taxon>Bacteria</taxon>
        <taxon>Bacillati</taxon>
        <taxon>Bacillota</taxon>
        <taxon>Bacilli</taxon>
        <taxon>Lactobacillales</taxon>
        <taxon>Lactobacillaceae</taxon>
        <taxon>Leuconostoc</taxon>
    </lineage>
</organism>
<proteinExistence type="predicted"/>
<feature type="domain" description="DUF2207" evidence="2">
    <location>
        <begin position="28"/>
        <end position="222"/>
    </location>
</feature>
<evidence type="ECO:0000259" key="2">
    <source>
        <dbReference type="Pfam" id="PF09972"/>
    </source>
</evidence>
<dbReference type="Pfam" id="PF09972">
    <property type="entry name" value="DUF2207"/>
    <property type="match status" value="1"/>
</dbReference>
<keyword evidence="1" id="KW-1133">Transmembrane helix</keyword>
<evidence type="ECO:0008006" key="6">
    <source>
        <dbReference type="Google" id="ProtNLM"/>
    </source>
</evidence>
<evidence type="ECO:0000313" key="5">
    <source>
        <dbReference type="Proteomes" id="UP000323274"/>
    </source>
</evidence>
<dbReference type="InterPro" id="IPR048389">
    <property type="entry name" value="YciQ-like_C"/>
</dbReference>
<dbReference type="InterPro" id="IPR018702">
    <property type="entry name" value="DUF2207"/>
</dbReference>
<evidence type="ECO:0000256" key="1">
    <source>
        <dbReference type="SAM" id="Phobius"/>
    </source>
</evidence>
<evidence type="ECO:0000313" key="4">
    <source>
        <dbReference type="EMBL" id="GDZ83526.1"/>
    </source>
</evidence>
<protein>
    <recommendedName>
        <fullName evidence="6">DUF2207 domain-containing protein</fullName>
    </recommendedName>
</protein>
<dbReference type="Pfam" id="PF20990">
    <property type="entry name" value="DUF2207_C"/>
    <property type="match status" value="1"/>
</dbReference>
<accession>A0A5A5U0F9</accession>
<dbReference type="EMBL" id="BJJW01000005">
    <property type="protein sequence ID" value="GDZ83526.1"/>
    <property type="molecule type" value="Genomic_DNA"/>
</dbReference>
<dbReference type="RefSeq" id="WP_040190545.1">
    <property type="nucleotide sequence ID" value="NZ_BJJW01000005.1"/>
</dbReference>
<feature type="transmembrane region" description="Helical" evidence="1">
    <location>
        <begin position="262"/>
        <end position="284"/>
    </location>
</feature>
<feature type="domain" description="Predicted membrane protein YciQ-like C-terminal" evidence="3">
    <location>
        <begin position="304"/>
        <end position="548"/>
    </location>
</feature>
<gene>
    <name evidence="4" type="ORF">LCIT_07680</name>
</gene>